<dbReference type="Gene3D" id="3.60.10.10">
    <property type="entry name" value="Endonuclease/exonuclease/phosphatase"/>
    <property type="match status" value="1"/>
</dbReference>
<protein>
    <submittedName>
        <fullName evidence="4">Endonuclease/exonuclease/phosphatase family protein</fullName>
    </submittedName>
</protein>
<comment type="caution">
    <text evidence="4">The sequence shown here is derived from an EMBL/GenBank/DDBJ whole genome shotgun (WGS) entry which is preliminary data.</text>
</comment>
<dbReference type="CDD" id="cd04486">
    <property type="entry name" value="YhcR_OBF_like"/>
    <property type="match status" value="1"/>
</dbReference>
<feature type="signal peptide" evidence="2">
    <location>
        <begin position="1"/>
        <end position="20"/>
    </location>
</feature>
<evidence type="ECO:0000256" key="1">
    <source>
        <dbReference type="SAM" id="MobiDB-lite"/>
    </source>
</evidence>
<dbReference type="GO" id="GO:0004527">
    <property type="term" value="F:exonuclease activity"/>
    <property type="evidence" value="ECO:0007669"/>
    <property type="project" value="UniProtKB-KW"/>
</dbReference>
<evidence type="ECO:0000313" key="4">
    <source>
        <dbReference type="EMBL" id="PKX91953.1"/>
    </source>
</evidence>
<dbReference type="OMA" id="LWVTVKP"/>
<keyword evidence="4" id="KW-0378">Hydrolase</keyword>
<keyword evidence="5" id="KW-1185">Reference proteome</keyword>
<name>A0A2I1C2Y8_ASPN1</name>
<accession>A0A2I1C2Y8</accession>
<proteinExistence type="predicted"/>
<dbReference type="GeneID" id="36532430"/>
<dbReference type="EMBL" id="MSZS01000006">
    <property type="protein sequence ID" value="PKX91953.1"/>
    <property type="molecule type" value="Genomic_DNA"/>
</dbReference>
<gene>
    <name evidence="4" type="ORF">P174DRAFT_423098</name>
</gene>
<dbReference type="InterPro" id="IPR005135">
    <property type="entry name" value="Endo/exonuclease/phosphatase"/>
</dbReference>
<dbReference type="InterPro" id="IPR036691">
    <property type="entry name" value="Endo/exonu/phosph_ase_sf"/>
</dbReference>
<dbReference type="VEuPathDB" id="FungiDB:P174DRAFT_423098"/>
<feature type="region of interest" description="Disordered" evidence="1">
    <location>
        <begin position="469"/>
        <end position="488"/>
    </location>
</feature>
<feature type="domain" description="Endonuclease/exonuclease/phosphatase" evidence="3">
    <location>
        <begin position="301"/>
        <end position="596"/>
    </location>
</feature>
<dbReference type="AlphaFoldDB" id="A0A2I1C2Y8"/>
<dbReference type="OrthoDB" id="47488at2759"/>
<dbReference type="Pfam" id="PF03372">
    <property type="entry name" value="Exo_endo_phos"/>
    <property type="match status" value="1"/>
</dbReference>
<dbReference type="Proteomes" id="UP000234474">
    <property type="component" value="Unassembled WGS sequence"/>
</dbReference>
<evidence type="ECO:0000259" key="3">
    <source>
        <dbReference type="Pfam" id="PF03372"/>
    </source>
</evidence>
<dbReference type="PANTHER" id="PTHR42834:SF1">
    <property type="entry name" value="ENDONUCLEASE_EXONUCLEASE_PHOSPHATASE FAMILY PROTEIN (AFU_ORTHOLOGUE AFUA_3G09210)"/>
    <property type="match status" value="1"/>
</dbReference>
<organism evidence="4 5">
    <name type="scientific">Aspergillus novofumigatus (strain IBT 16806)</name>
    <dbReference type="NCBI Taxonomy" id="1392255"/>
    <lineage>
        <taxon>Eukaryota</taxon>
        <taxon>Fungi</taxon>
        <taxon>Dikarya</taxon>
        <taxon>Ascomycota</taxon>
        <taxon>Pezizomycotina</taxon>
        <taxon>Eurotiomycetes</taxon>
        <taxon>Eurotiomycetidae</taxon>
        <taxon>Eurotiales</taxon>
        <taxon>Aspergillaceae</taxon>
        <taxon>Aspergillus</taxon>
        <taxon>Aspergillus subgen. Fumigati</taxon>
    </lineage>
</organism>
<feature type="chain" id="PRO_5014132179" evidence="2">
    <location>
        <begin position="21"/>
        <end position="607"/>
    </location>
</feature>
<keyword evidence="4" id="KW-0540">Nuclease</keyword>
<keyword evidence="4" id="KW-0269">Exonuclease</keyword>
<sequence length="607" mass="64264">MKIKASLFLCVSALVSSTSALTISQINGNKYLSPYAGKTVSNIQGLVTAKGSAGFYLRSTTPDNDDATSESIYVYGSTAVSNVSVGDIITLTGKVSEYRSSVSYVYLTELTSPSAISVVSSGNAVVPVVVGKGGRAPPTEQFSALDGGDVLAVPNNVSTVSKANPVLRPGKYGMDFWESLSGELVRVSNVKAIAKPNSYGDTWVLGDWKVSGENERGGLTMRDNDSNPEAVIVGSPLDGSKNPTDTKLGDLIGDITGVITTAYGYYTLLPLTALTVTGSNTTAAAATDLESTGTCCGVTFGSYNVNNLAPNSTTLPKIAQHIAQHLKSPTLVFLQEIQDDDGPTDDGVVSANKTLSTLVQSIANQGGIEYSFVDIAPVNKEDGGQPGGNIRVAYLYDASVIRLRNANPGSNTDANEVLPGAELKYNPGLIDPSNGAWDDSRKPLAAAWETLDGKNKFFTVNVHFTSKGGGSSIEGDARPPVNGGLPREKRRPSSLLYVEFTSSILAEDSSAKIIVSGDFNEFTFAQPIETFLAESGLEDLDEVAGIPITERYTYLYDMNCQQLDHMFVSPALAKGAEMHHLHVNTWVSYDDQASDHDPTVALLNVCS</sequence>
<keyword evidence="2" id="KW-0732">Signal</keyword>
<dbReference type="PANTHER" id="PTHR42834">
    <property type="entry name" value="ENDONUCLEASE/EXONUCLEASE/PHOSPHATASE FAMILY PROTEIN (AFU_ORTHOLOGUE AFUA_3G09210)"/>
    <property type="match status" value="1"/>
</dbReference>
<evidence type="ECO:0000256" key="2">
    <source>
        <dbReference type="SAM" id="SignalP"/>
    </source>
</evidence>
<dbReference type="SUPFAM" id="SSF56219">
    <property type="entry name" value="DNase I-like"/>
    <property type="match status" value="1"/>
</dbReference>
<dbReference type="RefSeq" id="XP_024680548.1">
    <property type="nucleotide sequence ID" value="XM_024825105.1"/>
</dbReference>
<evidence type="ECO:0000313" key="5">
    <source>
        <dbReference type="Proteomes" id="UP000234474"/>
    </source>
</evidence>
<keyword evidence="4" id="KW-0255">Endonuclease</keyword>
<dbReference type="STRING" id="1392255.A0A2I1C2Y8"/>
<dbReference type="GO" id="GO:0004519">
    <property type="term" value="F:endonuclease activity"/>
    <property type="evidence" value="ECO:0007669"/>
    <property type="project" value="UniProtKB-KW"/>
</dbReference>
<reference evidence="5" key="1">
    <citation type="journal article" date="2018" name="Proc. Natl. Acad. Sci. U.S.A.">
        <title>Linking secondary metabolites to gene clusters through genome sequencing of six diverse Aspergillus species.</title>
        <authorList>
            <person name="Kaerboelling I."/>
            <person name="Vesth T.C."/>
            <person name="Frisvad J.C."/>
            <person name="Nybo J.L."/>
            <person name="Theobald S."/>
            <person name="Kuo A."/>
            <person name="Bowyer P."/>
            <person name="Matsuda Y."/>
            <person name="Mondo S."/>
            <person name="Lyhne E.K."/>
            <person name="Kogle M.E."/>
            <person name="Clum A."/>
            <person name="Lipzen A."/>
            <person name="Salamov A."/>
            <person name="Ngan C.Y."/>
            <person name="Daum C."/>
            <person name="Chiniquy J."/>
            <person name="Barry K."/>
            <person name="LaButti K."/>
            <person name="Haridas S."/>
            <person name="Simmons B.A."/>
            <person name="Magnuson J.K."/>
            <person name="Mortensen U.H."/>
            <person name="Larsen T.O."/>
            <person name="Grigoriev I.V."/>
            <person name="Baker S.E."/>
            <person name="Andersen M.R."/>
        </authorList>
    </citation>
    <scope>NUCLEOTIDE SEQUENCE [LARGE SCALE GENOMIC DNA]</scope>
    <source>
        <strain evidence="5">IBT 16806</strain>
    </source>
</reference>